<protein>
    <submittedName>
        <fullName evidence="3">Uncharacterized protein</fullName>
    </submittedName>
</protein>
<dbReference type="AlphaFoldDB" id="A0A915EEI5"/>
<accession>A0A915EEI5</accession>
<dbReference type="WBParaSite" id="jg5826">
    <property type="protein sequence ID" value="jg5826"/>
    <property type="gene ID" value="jg5826"/>
</dbReference>
<dbReference type="Proteomes" id="UP000887574">
    <property type="component" value="Unplaced"/>
</dbReference>
<feature type="compositionally biased region" description="Basic and acidic residues" evidence="1">
    <location>
        <begin position="14"/>
        <end position="24"/>
    </location>
</feature>
<evidence type="ECO:0000313" key="3">
    <source>
        <dbReference type="WBParaSite" id="jg5826"/>
    </source>
</evidence>
<feature type="region of interest" description="Disordered" evidence="1">
    <location>
        <begin position="14"/>
        <end position="74"/>
    </location>
</feature>
<evidence type="ECO:0000256" key="1">
    <source>
        <dbReference type="SAM" id="MobiDB-lite"/>
    </source>
</evidence>
<organism evidence="2 3">
    <name type="scientific">Ditylenchus dipsaci</name>
    <dbReference type="NCBI Taxonomy" id="166011"/>
    <lineage>
        <taxon>Eukaryota</taxon>
        <taxon>Metazoa</taxon>
        <taxon>Ecdysozoa</taxon>
        <taxon>Nematoda</taxon>
        <taxon>Chromadorea</taxon>
        <taxon>Rhabditida</taxon>
        <taxon>Tylenchina</taxon>
        <taxon>Tylenchomorpha</taxon>
        <taxon>Sphaerularioidea</taxon>
        <taxon>Anguinidae</taxon>
        <taxon>Anguininae</taxon>
        <taxon>Ditylenchus</taxon>
    </lineage>
</organism>
<reference evidence="3" key="1">
    <citation type="submission" date="2022-11" db="UniProtKB">
        <authorList>
            <consortium name="WormBaseParasite"/>
        </authorList>
    </citation>
    <scope>IDENTIFICATION</scope>
</reference>
<proteinExistence type="predicted"/>
<keyword evidence="2" id="KW-1185">Reference proteome</keyword>
<name>A0A915EEI5_9BILA</name>
<feature type="compositionally biased region" description="Polar residues" evidence="1">
    <location>
        <begin position="25"/>
        <end position="34"/>
    </location>
</feature>
<sequence>MPLSTVYDVLKRCQETEMNSDKPKSYSNGSNQSKEGALEDQAKWPASNARYTKIDENQRGIDSKHRQNVARRTS</sequence>
<feature type="compositionally biased region" description="Basic and acidic residues" evidence="1">
    <location>
        <begin position="52"/>
        <end position="65"/>
    </location>
</feature>
<evidence type="ECO:0000313" key="2">
    <source>
        <dbReference type="Proteomes" id="UP000887574"/>
    </source>
</evidence>